<dbReference type="InterPro" id="IPR035940">
    <property type="entry name" value="CAP_sf"/>
</dbReference>
<dbReference type="SMART" id="SM00198">
    <property type="entry name" value="SCP"/>
    <property type="match status" value="1"/>
</dbReference>
<evidence type="ECO:0000313" key="3">
    <source>
        <dbReference type="EMBL" id="EYB92388.1"/>
    </source>
</evidence>
<reference evidence="4" key="1">
    <citation type="journal article" date="2015" name="Nat. Genet.">
        <title>The genome and transcriptome of the zoonotic hookworm Ancylostoma ceylanicum identify infection-specific gene families.</title>
        <authorList>
            <person name="Schwarz E.M."/>
            <person name="Hu Y."/>
            <person name="Antoshechkin I."/>
            <person name="Miller M.M."/>
            <person name="Sternberg P.W."/>
            <person name="Aroian R.V."/>
        </authorList>
    </citation>
    <scope>NUCLEOTIDE SEQUENCE</scope>
    <source>
        <strain evidence="4">HY135</strain>
    </source>
</reference>
<dbReference type="SUPFAM" id="SSF55797">
    <property type="entry name" value="PR-1-like"/>
    <property type="match status" value="2"/>
</dbReference>
<comment type="caution">
    <text evidence="3">The sequence shown here is derived from an EMBL/GenBank/DDBJ whole genome shotgun (WGS) entry which is preliminary data.</text>
</comment>
<dbReference type="InterPro" id="IPR001283">
    <property type="entry name" value="CRISP-related"/>
</dbReference>
<gene>
    <name evidence="3" type="primary">Acey_s0194.g1419</name>
    <name evidence="3" type="synonym">ASP-s0194.g1419</name>
    <name evidence="3" type="ORF">Y032_0194g1419</name>
</gene>
<evidence type="ECO:0000256" key="1">
    <source>
        <dbReference type="SAM" id="SignalP"/>
    </source>
</evidence>
<feature type="chain" id="PRO_5001489765" description="SCP domain-containing protein" evidence="1">
    <location>
        <begin position="26"/>
        <end position="463"/>
    </location>
</feature>
<protein>
    <recommendedName>
        <fullName evidence="2">SCP domain-containing protein</fullName>
    </recommendedName>
</protein>
<dbReference type="EMBL" id="JARK01001530">
    <property type="protein sequence ID" value="EYB92388.1"/>
    <property type="molecule type" value="Genomic_DNA"/>
</dbReference>
<evidence type="ECO:0000313" key="4">
    <source>
        <dbReference type="Proteomes" id="UP000024635"/>
    </source>
</evidence>
<proteinExistence type="predicted"/>
<dbReference type="Proteomes" id="UP000024635">
    <property type="component" value="Unassembled WGS sequence"/>
</dbReference>
<dbReference type="STRING" id="53326.A0A016SNV4"/>
<feature type="domain" description="SCP" evidence="2">
    <location>
        <begin position="276"/>
        <end position="428"/>
    </location>
</feature>
<dbReference type="OrthoDB" id="5820037at2759"/>
<dbReference type="InterPro" id="IPR014044">
    <property type="entry name" value="CAP_dom"/>
</dbReference>
<feature type="signal peptide" evidence="1">
    <location>
        <begin position="1"/>
        <end position="25"/>
    </location>
</feature>
<accession>A0A016SNV4</accession>
<keyword evidence="4" id="KW-1185">Reference proteome</keyword>
<dbReference type="CDD" id="cd05380">
    <property type="entry name" value="CAP_euk"/>
    <property type="match status" value="2"/>
</dbReference>
<dbReference type="Gene3D" id="3.40.33.10">
    <property type="entry name" value="CAP"/>
    <property type="match status" value="2"/>
</dbReference>
<keyword evidence="1" id="KW-0732">Signal</keyword>
<sequence>MKCFMLMNTISLQTVSLALLQIISASGTTEFGCKNSLISDEWREKVYELHTKYRKTLAKGKQAGKDGVMLPTSTKTELMHWDCTIEEMAEAALKGCPASPTIPEIPGSNPAAKFGSIFESKKVKAKDCNSVTTADGLIKAWWKEGAKKQEDQKRVKDNDKFAQMAYSESKGFGCTNQICGGNFYLLCLYGQEYVAVKMFRKMSLTNSYYYSAVTKVAEGDNLYTPTNKPDEVCKDCDKDAANNLLCTDALCDPPYTPIVITKSTVCPTCDKDITEDFRVTALDMHNYYRRLLATGWAKDKKIGYAKPATEMNALVYHKDHEDTAYAYAVTPQTCPTAPEGDIGENYWKGDYKLSHVEAIEEAMKEWWGPLESTGLGENVDFTDEMQQGPFKYFANVAHDATTKMGCAVKTCSAQGFTVVDCRYSTAIGIDDPIYKAGRMPCKPCPSGTTCAKLGGLCEAPATP</sequence>
<evidence type="ECO:0000259" key="2">
    <source>
        <dbReference type="SMART" id="SM00198"/>
    </source>
</evidence>
<dbReference type="PANTHER" id="PTHR10334">
    <property type="entry name" value="CYSTEINE-RICH SECRETORY PROTEIN-RELATED"/>
    <property type="match status" value="1"/>
</dbReference>
<dbReference type="Pfam" id="PF00188">
    <property type="entry name" value="CAP"/>
    <property type="match status" value="2"/>
</dbReference>
<organism evidence="3 4">
    <name type="scientific">Ancylostoma ceylanicum</name>
    <dbReference type="NCBI Taxonomy" id="53326"/>
    <lineage>
        <taxon>Eukaryota</taxon>
        <taxon>Metazoa</taxon>
        <taxon>Ecdysozoa</taxon>
        <taxon>Nematoda</taxon>
        <taxon>Chromadorea</taxon>
        <taxon>Rhabditida</taxon>
        <taxon>Rhabditina</taxon>
        <taxon>Rhabditomorpha</taxon>
        <taxon>Strongyloidea</taxon>
        <taxon>Ancylostomatidae</taxon>
        <taxon>Ancylostomatinae</taxon>
        <taxon>Ancylostoma</taxon>
    </lineage>
</organism>
<dbReference type="AlphaFoldDB" id="A0A016SNV4"/>
<name>A0A016SNV4_9BILA</name>